<protein>
    <submittedName>
        <fullName evidence="2">Helix-turn-helix domain-containing protein</fullName>
    </submittedName>
</protein>
<reference evidence="2" key="1">
    <citation type="submission" date="2021-02" db="EMBL/GenBank/DDBJ databases">
        <title>cfr and optrA-positive Staphylococcus spp.</title>
        <authorList>
            <person name="Chen L."/>
        </authorList>
    </citation>
    <scope>NUCLEOTIDE SEQUENCE</scope>
    <source>
        <strain evidence="2">GDQ20D70P</strain>
    </source>
</reference>
<dbReference type="NCBIfam" id="TIGR01764">
    <property type="entry name" value="excise"/>
    <property type="match status" value="1"/>
</dbReference>
<dbReference type="EMBL" id="CP069389">
    <property type="protein sequence ID" value="QRN92058.1"/>
    <property type="molecule type" value="Genomic_DNA"/>
</dbReference>
<dbReference type="SUPFAM" id="SSF46955">
    <property type="entry name" value="Putative DNA-binding domain"/>
    <property type="match status" value="1"/>
</dbReference>
<dbReference type="InterPro" id="IPR041657">
    <property type="entry name" value="HTH_17"/>
</dbReference>
<dbReference type="InterPro" id="IPR009061">
    <property type="entry name" value="DNA-bd_dom_put_sf"/>
</dbReference>
<dbReference type="Gene3D" id="3.90.105.50">
    <property type="match status" value="1"/>
</dbReference>
<sequence length="59" mass="7102">MYMTVKEVSELLRINEQHAYRLIKLKEIPSIRLGRKVLIPKETLMKMLKDKEESQHVQH</sequence>
<evidence type="ECO:0000313" key="2">
    <source>
        <dbReference type="EMBL" id="QRN92058.1"/>
    </source>
</evidence>
<dbReference type="InterPro" id="IPR010093">
    <property type="entry name" value="SinI_DNA-bd"/>
</dbReference>
<gene>
    <name evidence="2" type="ORF">JRU67_04425</name>
</gene>
<dbReference type="Pfam" id="PF12728">
    <property type="entry name" value="HTH_17"/>
    <property type="match status" value="1"/>
</dbReference>
<evidence type="ECO:0000259" key="1">
    <source>
        <dbReference type="Pfam" id="PF12728"/>
    </source>
</evidence>
<proteinExistence type="predicted"/>
<dbReference type="Proteomes" id="UP000640299">
    <property type="component" value="Chromosome"/>
</dbReference>
<dbReference type="GO" id="GO:0003677">
    <property type="term" value="F:DNA binding"/>
    <property type="evidence" value="ECO:0007669"/>
    <property type="project" value="InterPro"/>
</dbReference>
<evidence type="ECO:0000313" key="3">
    <source>
        <dbReference type="Proteomes" id="UP000640299"/>
    </source>
</evidence>
<name>A0AB37HXL3_MAMSC</name>
<dbReference type="RefSeq" id="WP_204178100.1">
    <property type="nucleotide sequence ID" value="NZ_CP069389.1"/>
</dbReference>
<accession>A0AB37HXL3</accession>
<feature type="domain" description="Helix-turn-helix" evidence="1">
    <location>
        <begin position="2"/>
        <end position="50"/>
    </location>
</feature>
<organism evidence="2 3">
    <name type="scientific">Mammaliicoccus sciuri</name>
    <name type="common">Staphylococcus sciuri</name>
    <dbReference type="NCBI Taxonomy" id="1296"/>
    <lineage>
        <taxon>Bacteria</taxon>
        <taxon>Bacillati</taxon>
        <taxon>Bacillota</taxon>
        <taxon>Bacilli</taxon>
        <taxon>Bacillales</taxon>
        <taxon>Staphylococcaceae</taxon>
        <taxon>Mammaliicoccus</taxon>
    </lineage>
</organism>
<dbReference type="AlphaFoldDB" id="A0AB37HXL3"/>
<dbReference type="InterPro" id="IPR038148">
    <property type="entry name" value="Tn1545/Tn916_Xis"/>
</dbReference>